<keyword evidence="4" id="KW-1185">Reference proteome</keyword>
<feature type="signal peptide" evidence="1">
    <location>
        <begin position="1"/>
        <end position="23"/>
    </location>
</feature>
<feature type="chain" id="PRO_5047517026" evidence="1">
    <location>
        <begin position="24"/>
        <end position="196"/>
    </location>
</feature>
<accession>A0ABN1I4M9</accession>
<evidence type="ECO:0000313" key="3">
    <source>
        <dbReference type="EMBL" id="GAA0686071.1"/>
    </source>
</evidence>
<dbReference type="Gene3D" id="3.40.250.10">
    <property type="entry name" value="Rhodanese-like domain"/>
    <property type="match status" value="1"/>
</dbReference>
<protein>
    <submittedName>
        <fullName evidence="3">PQQ-dependent catabolism-associated CXXCW motif protein</fullName>
    </submittedName>
</protein>
<dbReference type="NCBIfam" id="TIGR03865">
    <property type="entry name" value="PQQ_CXXCW"/>
    <property type="match status" value="1"/>
</dbReference>
<evidence type="ECO:0000256" key="1">
    <source>
        <dbReference type="SAM" id="SignalP"/>
    </source>
</evidence>
<dbReference type="PROSITE" id="PS50206">
    <property type="entry name" value="RHODANESE_3"/>
    <property type="match status" value="1"/>
</dbReference>
<evidence type="ECO:0000313" key="4">
    <source>
        <dbReference type="Proteomes" id="UP001499915"/>
    </source>
</evidence>
<dbReference type="InterPro" id="IPR001763">
    <property type="entry name" value="Rhodanese-like_dom"/>
</dbReference>
<gene>
    <name evidence="3" type="ORF">GCM10009104_09810</name>
</gene>
<comment type="caution">
    <text evidence="3">The sequence shown here is derived from an EMBL/GenBank/DDBJ whole genome shotgun (WGS) entry which is preliminary data.</text>
</comment>
<dbReference type="InterPro" id="IPR022376">
    <property type="entry name" value="PQQ_CXXCW"/>
</dbReference>
<dbReference type="InterPro" id="IPR036873">
    <property type="entry name" value="Rhodanese-like_dom_sf"/>
</dbReference>
<evidence type="ECO:0000259" key="2">
    <source>
        <dbReference type="PROSITE" id="PS50206"/>
    </source>
</evidence>
<dbReference type="CDD" id="cd00158">
    <property type="entry name" value="RHOD"/>
    <property type="match status" value="1"/>
</dbReference>
<dbReference type="EMBL" id="BAAAET010000001">
    <property type="protein sequence ID" value="GAA0686071.1"/>
    <property type="molecule type" value="Genomic_DNA"/>
</dbReference>
<dbReference type="Proteomes" id="UP001499915">
    <property type="component" value="Unassembled WGS sequence"/>
</dbReference>
<dbReference type="SUPFAM" id="SSF52821">
    <property type="entry name" value="Rhodanese/Cell cycle control phosphatase"/>
    <property type="match status" value="1"/>
</dbReference>
<organism evidence="3 4">
    <name type="scientific">Marinobacterium maritimum</name>
    <dbReference type="NCBI Taxonomy" id="500162"/>
    <lineage>
        <taxon>Bacteria</taxon>
        <taxon>Pseudomonadati</taxon>
        <taxon>Pseudomonadota</taxon>
        <taxon>Gammaproteobacteria</taxon>
        <taxon>Oceanospirillales</taxon>
        <taxon>Oceanospirillaceae</taxon>
        <taxon>Marinobacterium</taxon>
    </lineage>
</organism>
<reference evidence="3 4" key="1">
    <citation type="journal article" date="2019" name="Int. J. Syst. Evol. Microbiol.">
        <title>The Global Catalogue of Microorganisms (GCM) 10K type strain sequencing project: providing services to taxonomists for standard genome sequencing and annotation.</title>
        <authorList>
            <consortium name="The Broad Institute Genomics Platform"/>
            <consortium name="The Broad Institute Genome Sequencing Center for Infectious Disease"/>
            <person name="Wu L."/>
            <person name="Ma J."/>
        </authorList>
    </citation>
    <scope>NUCLEOTIDE SEQUENCE [LARGE SCALE GENOMIC DNA]</scope>
    <source>
        <strain evidence="3 4">JCM 15134</strain>
    </source>
</reference>
<sequence length="196" mass="22038">MNSILKRLAVVALAGLTLGQTHAETVTGGSNIDLMFSWEGFRIARYRSPTPDVAEGGERIDTSVLQALIRQQPRPALIDVQPVRWQDGIFLLTKPRFNLPGSLWMPNVGLGELAPDWAEYFRQGLLQASSGDRDYPLVFYCTADCWMSWNAVKRASQWGYRQVYWYAEGTDGWQEADLSLEKATPLPFQLAVGLQK</sequence>
<proteinExistence type="predicted"/>
<keyword evidence="1" id="KW-0732">Signal</keyword>
<name>A0ABN1I4M9_9GAMM</name>
<dbReference type="RefSeq" id="WP_343803120.1">
    <property type="nucleotide sequence ID" value="NZ_BAAAET010000001.1"/>
</dbReference>
<feature type="domain" description="Rhodanese" evidence="2">
    <location>
        <begin position="118"/>
        <end position="182"/>
    </location>
</feature>
<dbReference type="Pfam" id="PF00581">
    <property type="entry name" value="Rhodanese"/>
    <property type="match status" value="1"/>
</dbReference>